<evidence type="ECO:0000313" key="1">
    <source>
        <dbReference type="EMBL" id="CAD6194394.1"/>
    </source>
</evidence>
<accession>A0A8S1HFA0</accession>
<reference evidence="1" key="1">
    <citation type="submission" date="2020-10" db="EMBL/GenBank/DDBJ databases">
        <authorList>
            <person name="Kikuchi T."/>
        </authorList>
    </citation>
    <scope>NUCLEOTIDE SEQUENCE</scope>
    <source>
        <strain evidence="1">NKZ352</strain>
    </source>
</reference>
<dbReference type="AlphaFoldDB" id="A0A8S1HFA0"/>
<name>A0A8S1HFA0_9PELO</name>
<protein>
    <submittedName>
        <fullName evidence="1">Uncharacterized protein</fullName>
    </submittedName>
</protein>
<sequence>MEPRFRVPTVVSGQKVYFFTKSWKAVCDNEDEMIKLSRPGYRNRNEPNLTTLGPIAAPVFFNYNVPEKCADKLANFALSAGQRSDLATVGPLTDALICLSFFMPDSSYRDRAKHLCGVFFGGKHDVYELLERDDDYRSIISILSNHCLADESLPQENLEQLQLKYFILDLATSRDDYGKWKALMRFAERGYYWDTLVLITLGERFHNVNVELRKRLINKIVHLGWCSNVYCS</sequence>
<gene>
    <name evidence="1" type="ORF">CAUJ_LOCUS10313</name>
</gene>
<proteinExistence type="predicted"/>
<dbReference type="Proteomes" id="UP000835052">
    <property type="component" value="Unassembled WGS sequence"/>
</dbReference>
<evidence type="ECO:0000313" key="2">
    <source>
        <dbReference type="Proteomes" id="UP000835052"/>
    </source>
</evidence>
<comment type="caution">
    <text evidence="1">The sequence shown here is derived from an EMBL/GenBank/DDBJ whole genome shotgun (WGS) entry which is preliminary data.</text>
</comment>
<dbReference type="EMBL" id="CAJGYM010000044">
    <property type="protein sequence ID" value="CAD6194394.1"/>
    <property type="molecule type" value="Genomic_DNA"/>
</dbReference>
<organism evidence="1 2">
    <name type="scientific">Caenorhabditis auriculariae</name>
    <dbReference type="NCBI Taxonomy" id="2777116"/>
    <lineage>
        <taxon>Eukaryota</taxon>
        <taxon>Metazoa</taxon>
        <taxon>Ecdysozoa</taxon>
        <taxon>Nematoda</taxon>
        <taxon>Chromadorea</taxon>
        <taxon>Rhabditida</taxon>
        <taxon>Rhabditina</taxon>
        <taxon>Rhabditomorpha</taxon>
        <taxon>Rhabditoidea</taxon>
        <taxon>Rhabditidae</taxon>
        <taxon>Peloderinae</taxon>
        <taxon>Caenorhabditis</taxon>
    </lineage>
</organism>
<keyword evidence="2" id="KW-1185">Reference proteome</keyword>